<name>A0ABW1RMZ9_9LACO</name>
<reference evidence="3" key="1">
    <citation type="journal article" date="2019" name="Int. J. Syst. Evol. Microbiol.">
        <title>The Global Catalogue of Microorganisms (GCM) 10K type strain sequencing project: providing services to taxonomists for standard genome sequencing and annotation.</title>
        <authorList>
            <consortium name="The Broad Institute Genomics Platform"/>
            <consortium name="The Broad Institute Genome Sequencing Center for Infectious Disease"/>
            <person name="Wu L."/>
            <person name="Ma J."/>
        </authorList>
    </citation>
    <scope>NUCLEOTIDE SEQUENCE [LARGE SCALE GENOMIC DNA]</scope>
    <source>
        <strain evidence="3">CCM 8927</strain>
    </source>
</reference>
<dbReference type="PROSITE" id="PS51186">
    <property type="entry name" value="GNAT"/>
    <property type="match status" value="1"/>
</dbReference>
<dbReference type="GO" id="GO:0016746">
    <property type="term" value="F:acyltransferase activity"/>
    <property type="evidence" value="ECO:0007669"/>
    <property type="project" value="UniProtKB-KW"/>
</dbReference>
<keyword evidence="3" id="KW-1185">Reference proteome</keyword>
<dbReference type="Proteomes" id="UP001596288">
    <property type="component" value="Unassembled WGS sequence"/>
</dbReference>
<protein>
    <submittedName>
        <fullName evidence="2">GNAT family N-acetyltransferase</fullName>
        <ecNumber evidence="2">2.3.1.-</ecNumber>
    </submittedName>
</protein>
<accession>A0ABW1RMZ9</accession>
<dbReference type="EC" id="2.3.1.-" evidence="2"/>
<feature type="domain" description="N-acetyltransferase" evidence="1">
    <location>
        <begin position="8"/>
        <end position="152"/>
    </location>
</feature>
<dbReference type="RefSeq" id="WP_137611362.1">
    <property type="nucleotide sequence ID" value="NZ_BJDF01000009.1"/>
</dbReference>
<dbReference type="CDD" id="cd04301">
    <property type="entry name" value="NAT_SF"/>
    <property type="match status" value="1"/>
</dbReference>
<evidence type="ECO:0000259" key="1">
    <source>
        <dbReference type="PROSITE" id="PS51186"/>
    </source>
</evidence>
<gene>
    <name evidence="2" type="ORF">ACFQAV_05510</name>
</gene>
<dbReference type="Pfam" id="PF00583">
    <property type="entry name" value="Acetyltransf_1"/>
    <property type="match status" value="1"/>
</dbReference>
<dbReference type="SUPFAM" id="SSF55729">
    <property type="entry name" value="Acyl-CoA N-acyltransferases (Nat)"/>
    <property type="match status" value="1"/>
</dbReference>
<sequence>MVKLDNNFKIQKITKITPKHYQLFLSADPSRSIVDSYLNRAYKFELVHNDTLLGVLLMIDTHPQTVEIVNIAVDETVQNQGLGEKIIRFALDWAEKGHYQTIEIGTGSTSFAQLYLYQKCGFRVVNIDRNFFVDNYADPIIENKLVLKDMIRLKKAIS</sequence>
<dbReference type="InterPro" id="IPR000182">
    <property type="entry name" value="GNAT_dom"/>
</dbReference>
<dbReference type="EMBL" id="JBHSSF010000012">
    <property type="protein sequence ID" value="MFC6176286.1"/>
    <property type="molecule type" value="Genomic_DNA"/>
</dbReference>
<proteinExistence type="predicted"/>
<evidence type="ECO:0000313" key="2">
    <source>
        <dbReference type="EMBL" id="MFC6176286.1"/>
    </source>
</evidence>
<dbReference type="Gene3D" id="3.40.630.30">
    <property type="match status" value="1"/>
</dbReference>
<keyword evidence="2" id="KW-0808">Transferase</keyword>
<organism evidence="2 3">
    <name type="scientific">Companilactobacillus huachuanensis</name>
    <dbReference type="NCBI Taxonomy" id="2559914"/>
    <lineage>
        <taxon>Bacteria</taxon>
        <taxon>Bacillati</taxon>
        <taxon>Bacillota</taxon>
        <taxon>Bacilli</taxon>
        <taxon>Lactobacillales</taxon>
        <taxon>Lactobacillaceae</taxon>
        <taxon>Companilactobacillus</taxon>
    </lineage>
</organism>
<evidence type="ECO:0000313" key="3">
    <source>
        <dbReference type="Proteomes" id="UP001596288"/>
    </source>
</evidence>
<keyword evidence="2" id="KW-0012">Acyltransferase</keyword>
<comment type="caution">
    <text evidence="2">The sequence shown here is derived from an EMBL/GenBank/DDBJ whole genome shotgun (WGS) entry which is preliminary data.</text>
</comment>
<dbReference type="InterPro" id="IPR016181">
    <property type="entry name" value="Acyl_CoA_acyltransferase"/>
</dbReference>